<feature type="non-terminal residue" evidence="1">
    <location>
        <position position="1"/>
    </location>
</feature>
<reference evidence="1" key="1">
    <citation type="journal article" date="2015" name="Nature">
        <title>Complex archaea that bridge the gap between prokaryotes and eukaryotes.</title>
        <authorList>
            <person name="Spang A."/>
            <person name="Saw J.H."/>
            <person name="Jorgensen S.L."/>
            <person name="Zaremba-Niedzwiedzka K."/>
            <person name="Martijn J."/>
            <person name="Lind A.E."/>
            <person name="van Eijk R."/>
            <person name="Schleper C."/>
            <person name="Guy L."/>
            <person name="Ettema T.J."/>
        </authorList>
    </citation>
    <scope>NUCLEOTIDE SEQUENCE</scope>
</reference>
<protein>
    <submittedName>
        <fullName evidence="1">Uncharacterized protein</fullName>
    </submittedName>
</protein>
<dbReference type="AlphaFoldDB" id="A0A0F9Q1N5"/>
<sequence>FSKSGKPVTKIATPLSDGIKLVRENFTANLISYVNVVQKERTSDFSEHVKMAIEQGKPITAHDTAELDKAIQLQIEAEKVAVIAEAEKVANAVPVPEPEKETVTA</sequence>
<dbReference type="EMBL" id="LAZR01005514">
    <property type="protein sequence ID" value="KKM99287.1"/>
    <property type="molecule type" value="Genomic_DNA"/>
</dbReference>
<evidence type="ECO:0000313" key="1">
    <source>
        <dbReference type="EMBL" id="KKM99287.1"/>
    </source>
</evidence>
<organism evidence="1">
    <name type="scientific">marine sediment metagenome</name>
    <dbReference type="NCBI Taxonomy" id="412755"/>
    <lineage>
        <taxon>unclassified sequences</taxon>
        <taxon>metagenomes</taxon>
        <taxon>ecological metagenomes</taxon>
    </lineage>
</organism>
<comment type="caution">
    <text evidence="1">The sequence shown here is derived from an EMBL/GenBank/DDBJ whole genome shotgun (WGS) entry which is preliminary data.</text>
</comment>
<gene>
    <name evidence="1" type="ORF">LCGC14_1149230</name>
</gene>
<accession>A0A0F9Q1N5</accession>
<name>A0A0F9Q1N5_9ZZZZ</name>
<proteinExistence type="predicted"/>